<evidence type="ECO:0000256" key="1">
    <source>
        <dbReference type="SAM" id="Coils"/>
    </source>
</evidence>
<dbReference type="RefSeq" id="WP_168553055.1">
    <property type="nucleotide sequence ID" value="NZ_JAAWWL010000002.1"/>
</dbReference>
<feature type="transmembrane region" description="Helical" evidence="2">
    <location>
        <begin position="46"/>
        <end position="67"/>
    </location>
</feature>
<evidence type="ECO:0000256" key="2">
    <source>
        <dbReference type="SAM" id="Phobius"/>
    </source>
</evidence>
<keyword evidence="2" id="KW-0472">Membrane</keyword>
<dbReference type="Proteomes" id="UP000718451">
    <property type="component" value="Unassembled WGS sequence"/>
</dbReference>
<keyword evidence="4" id="KW-1185">Reference proteome</keyword>
<protein>
    <recommendedName>
        <fullName evidence="5">Anti-sigma factor</fullName>
    </recommendedName>
</protein>
<sequence>MAQDLRDLFAKERKSQRYTMREGHEDRFLDLLDEKLPAKKVRKKQYSWIGIAASVVLLVALGTYFLIPSAPVEEGIKTIVVEQNTGIGLGDLSPELQKIETYYTTNINVALANLQVSDDNKEIVDGYLERLEELNKEYQELNKELNEIGPNDQTIAAMVQNLQLRAQLLQKLNEKLNQLKSSKNEQETNII</sequence>
<gene>
    <name evidence="3" type="ORF">HCU67_13105</name>
</gene>
<comment type="caution">
    <text evidence="3">The sequence shown here is derived from an EMBL/GenBank/DDBJ whole genome shotgun (WGS) entry which is preliminary data.</text>
</comment>
<evidence type="ECO:0008006" key="5">
    <source>
        <dbReference type="Google" id="ProtNLM"/>
    </source>
</evidence>
<dbReference type="EMBL" id="JAAWWL010000002">
    <property type="protein sequence ID" value="NKI32888.1"/>
    <property type="molecule type" value="Genomic_DNA"/>
</dbReference>
<feature type="coiled-coil region" evidence="1">
    <location>
        <begin position="124"/>
        <end position="189"/>
    </location>
</feature>
<keyword evidence="2" id="KW-1133">Transmembrane helix</keyword>
<name>A0ABX1GSF5_9FLAO</name>
<accession>A0ABX1GSF5</accession>
<evidence type="ECO:0000313" key="4">
    <source>
        <dbReference type="Proteomes" id="UP000718451"/>
    </source>
</evidence>
<keyword evidence="2" id="KW-0812">Transmembrane</keyword>
<reference evidence="3 4" key="1">
    <citation type="submission" date="2020-04" db="EMBL/GenBank/DDBJ databases">
        <authorList>
            <person name="Yoon J."/>
        </authorList>
    </citation>
    <scope>NUCLEOTIDE SEQUENCE [LARGE SCALE GENOMIC DNA]</scope>
    <source>
        <strain evidence="3 4">DJ-13</strain>
    </source>
</reference>
<evidence type="ECO:0000313" key="3">
    <source>
        <dbReference type="EMBL" id="NKI32888.1"/>
    </source>
</evidence>
<proteinExistence type="predicted"/>
<keyword evidence="1" id="KW-0175">Coiled coil</keyword>
<organism evidence="3 4">
    <name type="scientific">Croceivirga thetidis</name>
    <dbReference type="NCBI Taxonomy" id="2721623"/>
    <lineage>
        <taxon>Bacteria</taxon>
        <taxon>Pseudomonadati</taxon>
        <taxon>Bacteroidota</taxon>
        <taxon>Flavobacteriia</taxon>
        <taxon>Flavobacteriales</taxon>
        <taxon>Flavobacteriaceae</taxon>
        <taxon>Croceivirga</taxon>
    </lineage>
</organism>